<sequence length="268" mass="27854">MSFKMIHFLFLFFLISYIADAFNITLLLDKYPDYSNFNSFLTQTGLAAAINSRQTITVLAVNNDNVSPLSSKSGNVLKSILSLHVILDYYDLKKLQNISNKTLILTTLFQASGNARGQQGFLNVTDSGSDVKISSAVKGSPQSASVVGSVAAQPYNISVIQISNVVVPPGLDNVTDSSPPTKSPTPAKSPRKSPKSSPSAAPSAESPPAPPPSKTNARAPASADAPTADGPAADGPAADKSSAAGVYLSSLEGILIMVSSALVLAIMI</sequence>
<proteinExistence type="predicted"/>
<evidence type="ECO:0000313" key="2">
    <source>
        <dbReference type="Proteomes" id="UP001060085"/>
    </source>
</evidence>
<comment type="caution">
    <text evidence="1">The sequence shown here is derived from an EMBL/GenBank/DDBJ whole genome shotgun (WGS) entry which is preliminary data.</text>
</comment>
<dbReference type="Proteomes" id="UP001060085">
    <property type="component" value="Linkage Group LG06"/>
</dbReference>
<reference evidence="2" key="1">
    <citation type="journal article" date="2023" name="Nat. Plants">
        <title>Single-cell RNA sequencing provides a high-resolution roadmap for understanding the multicellular compartmentation of specialized metabolism.</title>
        <authorList>
            <person name="Sun S."/>
            <person name="Shen X."/>
            <person name="Li Y."/>
            <person name="Li Y."/>
            <person name="Wang S."/>
            <person name="Li R."/>
            <person name="Zhang H."/>
            <person name="Shen G."/>
            <person name="Guo B."/>
            <person name="Wei J."/>
            <person name="Xu J."/>
            <person name="St-Pierre B."/>
            <person name="Chen S."/>
            <person name="Sun C."/>
        </authorList>
    </citation>
    <scope>NUCLEOTIDE SEQUENCE [LARGE SCALE GENOMIC DNA]</scope>
</reference>
<evidence type="ECO:0000313" key="1">
    <source>
        <dbReference type="EMBL" id="KAI5660365.1"/>
    </source>
</evidence>
<accession>A0ACC0AJC8</accession>
<organism evidence="1 2">
    <name type="scientific">Catharanthus roseus</name>
    <name type="common">Madagascar periwinkle</name>
    <name type="synonym">Vinca rosea</name>
    <dbReference type="NCBI Taxonomy" id="4058"/>
    <lineage>
        <taxon>Eukaryota</taxon>
        <taxon>Viridiplantae</taxon>
        <taxon>Streptophyta</taxon>
        <taxon>Embryophyta</taxon>
        <taxon>Tracheophyta</taxon>
        <taxon>Spermatophyta</taxon>
        <taxon>Magnoliopsida</taxon>
        <taxon>eudicotyledons</taxon>
        <taxon>Gunneridae</taxon>
        <taxon>Pentapetalae</taxon>
        <taxon>asterids</taxon>
        <taxon>lamiids</taxon>
        <taxon>Gentianales</taxon>
        <taxon>Apocynaceae</taxon>
        <taxon>Rauvolfioideae</taxon>
        <taxon>Vinceae</taxon>
        <taxon>Catharanthinae</taxon>
        <taxon>Catharanthus</taxon>
    </lineage>
</organism>
<dbReference type="EMBL" id="CM044706">
    <property type="protein sequence ID" value="KAI5660365.1"/>
    <property type="molecule type" value="Genomic_DNA"/>
</dbReference>
<protein>
    <submittedName>
        <fullName evidence="1">Uncharacterized protein</fullName>
    </submittedName>
</protein>
<gene>
    <name evidence="1" type="ORF">M9H77_29158</name>
</gene>
<keyword evidence="2" id="KW-1185">Reference proteome</keyword>
<name>A0ACC0AJC8_CATRO</name>